<dbReference type="Proteomes" id="UP000032675">
    <property type="component" value="Unassembled WGS sequence"/>
</dbReference>
<proteinExistence type="predicted"/>
<reference evidence="1 2" key="1">
    <citation type="submission" date="2012-11" db="EMBL/GenBank/DDBJ databases">
        <title>Whole genome sequence of Gluconacetobacter europaeus NBRC3261.</title>
        <authorList>
            <person name="Azuma Y."/>
            <person name="Higashiura N."/>
            <person name="Hirakawa H."/>
            <person name="Matsushita K."/>
        </authorList>
    </citation>
    <scope>NUCLEOTIDE SEQUENCE [LARGE SCALE GENOMIC DNA]</scope>
    <source>
        <strain evidence="1 2">NBRC 3261</strain>
    </source>
</reference>
<evidence type="ECO:0000313" key="1">
    <source>
        <dbReference type="EMBL" id="GAN96433.1"/>
    </source>
</evidence>
<accession>A0A0D6PZG6</accession>
<dbReference type="EMBL" id="BANI01000063">
    <property type="protein sequence ID" value="GAN96433.1"/>
    <property type="molecule type" value="Genomic_DNA"/>
</dbReference>
<dbReference type="AlphaFoldDB" id="A0A0D6PZG6"/>
<sequence>MTRSAYGLKAPNDVSVFQPNYLQLFICKTVLVNSNRSSRLFLKLPCASVMIGMPMGNQNILNIPSCRIKY</sequence>
<comment type="caution">
    <text evidence="1">The sequence shown here is derived from an EMBL/GenBank/DDBJ whole genome shotgun (WGS) entry which is preliminary data.</text>
</comment>
<gene>
    <name evidence="1" type="ORF">Geu3261_0069_010</name>
</gene>
<evidence type="ECO:0000313" key="2">
    <source>
        <dbReference type="Proteomes" id="UP000032675"/>
    </source>
</evidence>
<organism evidence="1 2">
    <name type="scientific">Komagataeibacter europaeus NBRC 3261</name>
    <dbReference type="NCBI Taxonomy" id="1234669"/>
    <lineage>
        <taxon>Bacteria</taxon>
        <taxon>Pseudomonadati</taxon>
        <taxon>Pseudomonadota</taxon>
        <taxon>Alphaproteobacteria</taxon>
        <taxon>Acetobacterales</taxon>
        <taxon>Acetobacteraceae</taxon>
        <taxon>Komagataeibacter</taxon>
    </lineage>
</organism>
<name>A0A0D6PZG6_KOMEU</name>
<protein>
    <submittedName>
        <fullName evidence="1">Uncharacterized protein</fullName>
    </submittedName>
</protein>